<keyword evidence="3 5" id="KW-0238">DNA-binding</keyword>
<keyword evidence="2" id="KW-0229">DNA integration</keyword>
<evidence type="ECO:0000256" key="4">
    <source>
        <dbReference type="ARBA" id="ARBA00023172"/>
    </source>
</evidence>
<evidence type="ECO:0008006" key="10">
    <source>
        <dbReference type="Google" id="ProtNLM"/>
    </source>
</evidence>
<dbReference type="InterPro" id="IPR010998">
    <property type="entry name" value="Integrase_recombinase_N"/>
</dbReference>
<dbReference type="PROSITE" id="PS51900">
    <property type="entry name" value="CB"/>
    <property type="match status" value="1"/>
</dbReference>
<dbReference type="InterPro" id="IPR050808">
    <property type="entry name" value="Phage_Integrase"/>
</dbReference>
<evidence type="ECO:0000259" key="7">
    <source>
        <dbReference type="PROSITE" id="PS51900"/>
    </source>
</evidence>
<dbReference type="InterPro" id="IPR013762">
    <property type="entry name" value="Integrase-like_cat_sf"/>
</dbReference>
<reference evidence="9" key="1">
    <citation type="submission" date="2015-11" db="EMBL/GenBank/DDBJ databases">
        <authorList>
            <person name="Blom J."/>
        </authorList>
    </citation>
    <scope>NUCLEOTIDE SEQUENCE [LARGE SCALE GENOMIC DNA]</scope>
</reference>
<dbReference type="Gene3D" id="1.10.443.10">
    <property type="entry name" value="Intergrase catalytic core"/>
    <property type="match status" value="1"/>
</dbReference>
<evidence type="ECO:0000256" key="5">
    <source>
        <dbReference type="PROSITE-ProRule" id="PRU01248"/>
    </source>
</evidence>
<proteinExistence type="inferred from homology"/>
<sequence length="298" mass="34878">MTVGDCLKYWKEQYVDVPLRPKTQALYTSTVIKHLSDAFPGRPISEISVKQWVDFFSRQEKENPRRARQLLSQARTALNWCIRRQVIDSCAIMRISPRDVGVRSETGSRVLTYSELARIWVGIERSTAATSNKLLHQMLILWGSRVSELRLAERKEFDLEEGVWTVPKEHSKMNTVIRRPIFEQIKPLLERAMETYDQILFPGADIKQPITISAANRYMLRIREGMDIGYWRAHDFRRTLVTRLSEDGVQPHVTEKMLGHELGGVMAVYKKHDWIEDQRTAYELHADKLFWHIRKLSD</sequence>
<dbReference type="Pfam" id="PF00589">
    <property type="entry name" value="Phage_integrase"/>
    <property type="match status" value="1"/>
</dbReference>
<dbReference type="PANTHER" id="PTHR30629:SF2">
    <property type="entry name" value="PROPHAGE INTEGRASE INTS-RELATED"/>
    <property type="match status" value="1"/>
</dbReference>
<evidence type="ECO:0000256" key="1">
    <source>
        <dbReference type="ARBA" id="ARBA00008857"/>
    </source>
</evidence>
<keyword evidence="9" id="KW-1185">Reference proteome</keyword>
<dbReference type="GO" id="GO:0003677">
    <property type="term" value="F:DNA binding"/>
    <property type="evidence" value="ECO:0007669"/>
    <property type="project" value="UniProtKB-UniRule"/>
</dbReference>
<dbReference type="PANTHER" id="PTHR30629">
    <property type="entry name" value="PROPHAGE INTEGRASE"/>
    <property type="match status" value="1"/>
</dbReference>
<dbReference type="CDD" id="cd00801">
    <property type="entry name" value="INT_P4_C"/>
    <property type="match status" value="1"/>
</dbReference>
<dbReference type="KEGG" id="ege:EM595_2339"/>
<evidence type="ECO:0000313" key="8">
    <source>
        <dbReference type="EMBL" id="CUU24572.1"/>
    </source>
</evidence>
<organism evidence="8 9">
    <name type="scientific">Duffyella gerundensis</name>
    <dbReference type="NCBI Taxonomy" id="1619313"/>
    <lineage>
        <taxon>Bacteria</taxon>
        <taxon>Pseudomonadati</taxon>
        <taxon>Pseudomonadota</taxon>
        <taxon>Gammaproteobacteria</taxon>
        <taxon>Enterobacterales</taxon>
        <taxon>Erwiniaceae</taxon>
        <taxon>Duffyella</taxon>
    </lineage>
</organism>
<dbReference type="PROSITE" id="PS51898">
    <property type="entry name" value="TYR_RECOMBINASE"/>
    <property type="match status" value="1"/>
</dbReference>
<dbReference type="InterPro" id="IPR011010">
    <property type="entry name" value="DNA_brk_join_enz"/>
</dbReference>
<dbReference type="STRING" id="1619313.EM595_2339"/>
<evidence type="ECO:0000256" key="2">
    <source>
        <dbReference type="ARBA" id="ARBA00022908"/>
    </source>
</evidence>
<accession>A0A0U5LQA4</accession>
<dbReference type="InterPro" id="IPR002104">
    <property type="entry name" value="Integrase_catalytic"/>
</dbReference>
<dbReference type="GO" id="GO:0006310">
    <property type="term" value="P:DNA recombination"/>
    <property type="evidence" value="ECO:0007669"/>
    <property type="project" value="UniProtKB-KW"/>
</dbReference>
<gene>
    <name evidence="8" type="ORF">EM595_2339</name>
</gene>
<dbReference type="GO" id="GO:0015074">
    <property type="term" value="P:DNA integration"/>
    <property type="evidence" value="ECO:0007669"/>
    <property type="project" value="UniProtKB-KW"/>
</dbReference>
<dbReference type="SUPFAM" id="SSF56349">
    <property type="entry name" value="DNA breaking-rejoining enzymes"/>
    <property type="match status" value="1"/>
</dbReference>
<feature type="domain" description="Core-binding (CB)" evidence="7">
    <location>
        <begin position="1"/>
        <end position="82"/>
    </location>
</feature>
<comment type="similarity">
    <text evidence="1">Belongs to the 'phage' integrase family.</text>
</comment>
<dbReference type="AlphaFoldDB" id="A0A0U5LQA4"/>
<evidence type="ECO:0000259" key="6">
    <source>
        <dbReference type="PROSITE" id="PS51898"/>
    </source>
</evidence>
<feature type="domain" description="Tyr recombinase" evidence="6">
    <location>
        <begin position="106"/>
        <end position="283"/>
    </location>
</feature>
<protein>
    <recommendedName>
        <fullName evidence="10">Integrase</fullName>
    </recommendedName>
</protein>
<dbReference type="EMBL" id="LN907827">
    <property type="protein sequence ID" value="CUU24572.1"/>
    <property type="molecule type" value="Genomic_DNA"/>
</dbReference>
<evidence type="ECO:0000313" key="9">
    <source>
        <dbReference type="Proteomes" id="UP000059419"/>
    </source>
</evidence>
<name>A0A0U5LQA4_9GAMM</name>
<dbReference type="Proteomes" id="UP000059419">
    <property type="component" value="Chromosome 1"/>
</dbReference>
<evidence type="ECO:0000256" key="3">
    <source>
        <dbReference type="ARBA" id="ARBA00023125"/>
    </source>
</evidence>
<keyword evidence="4" id="KW-0233">DNA recombination</keyword>
<dbReference type="InterPro" id="IPR044068">
    <property type="entry name" value="CB"/>
</dbReference>
<dbReference type="PATRIC" id="fig|1619313.3.peg.2431"/>
<dbReference type="Gene3D" id="1.10.150.130">
    <property type="match status" value="1"/>
</dbReference>